<accession>A0A0F9ZE41</accession>
<proteinExistence type="predicted"/>
<dbReference type="VEuPathDB" id="MicrosporidiaDB:G9O61_00g008930"/>
<reference evidence="2 3" key="1">
    <citation type="journal article" date="2015" name="Environ. Microbiol.">
        <title>Genome analyses suggest the presence of polyploidy and recent human-driven expansions in eight global populations of the honeybee pathogen Nosema ceranae.</title>
        <authorList>
            <person name="Pelin A."/>
            <person name="Selman M."/>
            <person name="Aris-Brosou S."/>
            <person name="Farinelli L."/>
            <person name="Corradi N."/>
        </authorList>
    </citation>
    <scope>NUCLEOTIDE SEQUENCE [LARGE SCALE GENOMIC DNA]</scope>
    <source>
        <strain evidence="2 3">PA08 1199</strain>
    </source>
</reference>
<dbReference type="VEuPathDB" id="MicrosporidiaDB:NCER_100287"/>
<protein>
    <submittedName>
        <fullName evidence="2">Synaptobrevin-related protein</fullName>
    </submittedName>
</protein>
<comment type="caution">
    <text evidence="2">The sequence shown here is derived from an EMBL/GenBank/DDBJ whole genome shotgun (WGS) entry which is preliminary data.</text>
</comment>
<dbReference type="AlphaFoldDB" id="A0A0F9ZE41"/>
<gene>
    <name evidence="2" type="ORF">AAJ76_1200057175</name>
</gene>
<keyword evidence="3" id="KW-1185">Reference proteome</keyword>
<dbReference type="RefSeq" id="XP_024331541.1">
    <property type="nucleotide sequence ID" value="XM_024473877.1"/>
</dbReference>
<dbReference type="EMBL" id="JPQZ01000012">
    <property type="protein sequence ID" value="KKO75799.1"/>
    <property type="molecule type" value="Genomic_DNA"/>
</dbReference>
<sequence>MSDKVTEQIEDEVNKLKSKVAERLKETEEIADLEGGLEKRSSGLVRTTEEHQQVSSDTRRRLFYKWAKYTIILALIIGLLVWIVFKPILKPIFEFIYAKIFGK</sequence>
<keyword evidence="1" id="KW-0472">Membrane</keyword>
<evidence type="ECO:0000256" key="1">
    <source>
        <dbReference type="SAM" id="Phobius"/>
    </source>
</evidence>
<dbReference type="Proteomes" id="UP000034350">
    <property type="component" value="Unassembled WGS sequence"/>
</dbReference>
<keyword evidence="1" id="KW-1133">Transmembrane helix</keyword>
<dbReference type="GeneID" id="36318775"/>
<evidence type="ECO:0000313" key="3">
    <source>
        <dbReference type="Proteomes" id="UP000034350"/>
    </source>
</evidence>
<feature type="transmembrane region" description="Helical" evidence="1">
    <location>
        <begin position="66"/>
        <end position="85"/>
    </location>
</feature>
<keyword evidence="1" id="KW-0812">Transmembrane</keyword>
<name>A0A0F9ZE41_9MICR</name>
<dbReference type="VEuPathDB" id="MicrosporidiaDB:AAJ76_1200057175"/>
<dbReference type="OrthoDB" id="2194405at2759"/>
<evidence type="ECO:0000313" key="2">
    <source>
        <dbReference type="EMBL" id="KKO75799.1"/>
    </source>
</evidence>
<dbReference type="OMA" id="KIMMEYY"/>
<organism evidence="2 3">
    <name type="scientific">Vairimorpha ceranae</name>
    <dbReference type="NCBI Taxonomy" id="40302"/>
    <lineage>
        <taxon>Eukaryota</taxon>
        <taxon>Fungi</taxon>
        <taxon>Fungi incertae sedis</taxon>
        <taxon>Microsporidia</taxon>
        <taxon>Nosematidae</taxon>
        <taxon>Vairimorpha</taxon>
    </lineage>
</organism>